<name>A0ABU1ZXB4_9CORY</name>
<dbReference type="InterPro" id="IPR012347">
    <property type="entry name" value="Ferritin-like"/>
</dbReference>
<accession>A0ABU1ZXB4</accession>
<dbReference type="InterPro" id="IPR009078">
    <property type="entry name" value="Ferritin-like_SF"/>
</dbReference>
<feature type="signal peptide" evidence="1">
    <location>
        <begin position="1"/>
        <end position="20"/>
    </location>
</feature>
<dbReference type="InterPro" id="IPR029447">
    <property type="entry name" value="DUF4439"/>
</dbReference>
<dbReference type="SUPFAM" id="SSF47240">
    <property type="entry name" value="Ferritin-like"/>
    <property type="match status" value="1"/>
</dbReference>
<dbReference type="Proteomes" id="UP001180840">
    <property type="component" value="Unassembled WGS sequence"/>
</dbReference>
<keyword evidence="4" id="KW-1185">Reference proteome</keyword>
<dbReference type="PROSITE" id="PS51257">
    <property type="entry name" value="PROKAR_LIPOPROTEIN"/>
    <property type="match status" value="1"/>
</dbReference>
<evidence type="ECO:0000259" key="2">
    <source>
        <dbReference type="Pfam" id="PF14530"/>
    </source>
</evidence>
<evidence type="ECO:0000313" key="3">
    <source>
        <dbReference type="EMBL" id="MDR7329565.1"/>
    </source>
</evidence>
<keyword evidence="1" id="KW-0732">Signal</keyword>
<gene>
    <name evidence="3" type="ORF">J2S39_001241</name>
</gene>
<organism evidence="3 4">
    <name type="scientific">Corynebacterium guangdongense</name>
    <dbReference type="NCBI Taxonomy" id="1783348"/>
    <lineage>
        <taxon>Bacteria</taxon>
        <taxon>Bacillati</taxon>
        <taxon>Actinomycetota</taxon>
        <taxon>Actinomycetes</taxon>
        <taxon>Mycobacteriales</taxon>
        <taxon>Corynebacteriaceae</taxon>
        <taxon>Corynebacterium</taxon>
    </lineage>
</organism>
<reference evidence="3" key="1">
    <citation type="submission" date="2023-07" db="EMBL/GenBank/DDBJ databases">
        <title>Sequencing the genomes of 1000 actinobacteria strains.</title>
        <authorList>
            <person name="Klenk H.-P."/>
        </authorList>
    </citation>
    <scope>NUCLEOTIDE SEQUENCE</scope>
    <source>
        <strain evidence="3">DSM 107476</strain>
    </source>
</reference>
<evidence type="ECO:0000313" key="4">
    <source>
        <dbReference type="Proteomes" id="UP001180840"/>
    </source>
</evidence>
<dbReference type="Gene3D" id="1.20.1260.10">
    <property type="match status" value="1"/>
</dbReference>
<dbReference type="EMBL" id="JAVDXZ010000001">
    <property type="protein sequence ID" value="MDR7329565.1"/>
    <property type="molecule type" value="Genomic_DNA"/>
</dbReference>
<dbReference type="RefSeq" id="WP_290194459.1">
    <property type="nucleotide sequence ID" value="NZ_CP047654.1"/>
</dbReference>
<feature type="domain" description="DUF4439" evidence="2">
    <location>
        <begin position="152"/>
        <end position="248"/>
    </location>
</feature>
<comment type="caution">
    <text evidence="3">The sequence shown here is derived from an EMBL/GenBank/DDBJ whole genome shotgun (WGS) entry which is preliminary data.</text>
</comment>
<feature type="chain" id="PRO_5045920548" description="DUF4439 domain-containing protein" evidence="1">
    <location>
        <begin position="21"/>
        <end position="270"/>
    </location>
</feature>
<evidence type="ECO:0000256" key="1">
    <source>
        <dbReference type="SAM" id="SignalP"/>
    </source>
</evidence>
<dbReference type="Pfam" id="PF14530">
    <property type="entry name" value="DUF4439"/>
    <property type="match status" value="1"/>
</dbReference>
<protein>
    <recommendedName>
        <fullName evidence="2">DUF4439 domain-containing protein</fullName>
    </recommendedName>
</protein>
<sequence>MNRGLRLLAAAALASTLAGCSVVDALGPSANSQVLTLGQLAESDAEAWSGEAADLRAHHARDLFAEVERLCGTDEEGRIPESCDYERANPEVTAHEDAAGSLAEYVDLIPAAPAESRELLTAQAVDLAALADQPPAAPELSPADAELARDLLRREFAAVYALDLAQAYTDPADTAALDTLIDAHDTRVRLLEDALGPTGDVPVAEAGYAVPETEAPSDPAGARSFAVDVEHSLVQSWAQAAAQVDGASLGWFLALAGDAARALEDSALAR</sequence>
<proteinExistence type="predicted"/>